<feature type="non-terminal residue" evidence="1">
    <location>
        <position position="1"/>
    </location>
</feature>
<accession>A0ABN9CZ01</accession>
<dbReference type="Proteomes" id="UP001162483">
    <property type="component" value="Unassembled WGS sequence"/>
</dbReference>
<sequence length="72" mass="8154">SPTVQQWTVPVCGTCIEHADIRNSPFTIHTKQHVQLALRLCSIGRWIGDSRKKGRIREDRIILFTQCGGLIP</sequence>
<evidence type="ECO:0000313" key="2">
    <source>
        <dbReference type="Proteomes" id="UP001162483"/>
    </source>
</evidence>
<protein>
    <submittedName>
        <fullName evidence="1">Uncharacterized protein</fullName>
    </submittedName>
</protein>
<organism evidence="1 2">
    <name type="scientific">Staurois parvus</name>
    <dbReference type="NCBI Taxonomy" id="386267"/>
    <lineage>
        <taxon>Eukaryota</taxon>
        <taxon>Metazoa</taxon>
        <taxon>Chordata</taxon>
        <taxon>Craniata</taxon>
        <taxon>Vertebrata</taxon>
        <taxon>Euteleostomi</taxon>
        <taxon>Amphibia</taxon>
        <taxon>Batrachia</taxon>
        <taxon>Anura</taxon>
        <taxon>Neobatrachia</taxon>
        <taxon>Ranoidea</taxon>
        <taxon>Ranidae</taxon>
        <taxon>Staurois</taxon>
    </lineage>
</organism>
<reference evidence="1" key="1">
    <citation type="submission" date="2023-05" db="EMBL/GenBank/DDBJ databases">
        <authorList>
            <person name="Stuckert A."/>
        </authorList>
    </citation>
    <scope>NUCLEOTIDE SEQUENCE</scope>
</reference>
<name>A0ABN9CZ01_9NEOB</name>
<proteinExistence type="predicted"/>
<gene>
    <name evidence="1" type="ORF">SPARVUS_LOCUS6071902</name>
</gene>
<evidence type="ECO:0000313" key="1">
    <source>
        <dbReference type="EMBL" id="CAI9565434.1"/>
    </source>
</evidence>
<dbReference type="EMBL" id="CATNWA010013575">
    <property type="protein sequence ID" value="CAI9565434.1"/>
    <property type="molecule type" value="Genomic_DNA"/>
</dbReference>
<keyword evidence="2" id="KW-1185">Reference proteome</keyword>
<comment type="caution">
    <text evidence="1">The sequence shown here is derived from an EMBL/GenBank/DDBJ whole genome shotgun (WGS) entry which is preliminary data.</text>
</comment>